<dbReference type="RefSeq" id="WP_089842252.1">
    <property type="nucleotide sequence ID" value="NZ_FOZL01000002.1"/>
</dbReference>
<keyword evidence="3" id="KW-1185">Reference proteome</keyword>
<evidence type="ECO:0000256" key="1">
    <source>
        <dbReference type="SAM" id="SignalP"/>
    </source>
</evidence>
<organism evidence="2 3">
    <name type="scientific">Granulicella pectinivorans</name>
    <dbReference type="NCBI Taxonomy" id="474950"/>
    <lineage>
        <taxon>Bacteria</taxon>
        <taxon>Pseudomonadati</taxon>
        <taxon>Acidobacteriota</taxon>
        <taxon>Terriglobia</taxon>
        <taxon>Terriglobales</taxon>
        <taxon>Acidobacteriaceae</taxon>
        <taxon>Granulicella</taxon>
    </lineage>
</organism>
<name>A0A1I6MXU5_9BACT</name>
<dbReference type="OrthoDB" id="189734at2"/>
<dbReference type="Gene3D" id="3.40.50.1820">
    <property type="entry name" value="alpha/beta hydrolase"/>
    <property type="match status" value="1"/>
</dbReference>
<sequence>MFLRIAAFGLLLAGVPAVAQTVKTEVGVAAGAEYRIDIPANWNHSLVVFYHGYALGPTRFHFYQKPGGATLPFLDRGYAVIQSGFSTWGWAIPQALSETETLRKQFVKDHGLPKETYVSGQSMGGALTMMTIERNPEPYNGALNMCGAVLPTNEWAQRRFALVAAFEYYFPGLLPDLAPAPVNFVESDALKAKLLAALKADPAKAAIMQRLTALYRDEDVAHLMQYVIYQISDFSRKSGGDPVDNANWIYTGTGSPEEDFRLNDGVKRFTADPKARAWMIRNYTATGKLTKPMLALHTVYDTLIPATSLAEYSERVSETGSVDLFTQQYVDHAGHCAFTNDEIGRAFDELVGWVHGGPKPKGGKLP</sequence>
<accession>A0A1I6MXU5</accession>
<proteinExistence type="predicted"/>
<dbReference type="AlphaFoldDB" id="A0A1I6MXU5"/>
<gene>
    <name evidence="2" type="ORF">SAMN05421771_3658</name>
</gene>
<reference evidence="2 3" key="1">
    <citation type="submission" date="2016-10" db="EMBL/GenBank/DDBJ databases">
        <authorList>
            <person name="de Groot N.N."/>
        </authorList>
    </citation>
    <scope>NUCLEOTIDE SEQUENCE [LARGE SCALE GENOMIC DNA]</scope>
    <source>
        <strain evidence="2 3">DSM 21001</strain>
    </source>
</reference>
<dbReference type="Proteomes" id="UP000199024">
    <property type="component" value="Unassembled WGS sequence"/>
</dbReference>
<dbReference type="SUPFAM" id="SSF53474">
    <property type="entry name" value="alpha/beta-Hydrolases"/>
    <property type="match status" value="1"/>
</dbReference>
<evidence type="ECO:0000313" key="2">
    <source>
        <dbReference type="EMBL" id="SFS20484.1"/>
    </source>
</evidence>
<protein>
    <submittedName>
        <fullName evidence="2">Uncharacterized protein</fullName>
    </submittedName>
</protein>
<dbReference type="InterPro" id="IPR029058">
    <property type="entry name" value="AB_hydrolase_fold"/>
</dbReference>
<feature type="chain" id="PRO_5011717060" evidence="1">
    <location>
        <begin position="20"/>
        <end position="366"/>
    </location>
</feature>
<dbReference type="EMBL" id="FOZL01000002">
    <property type="protein sequence ID" value="SFS20484.1"/>
    <property type="molecule type" value="Genomic_DNA"/>
</dbReference>
<keyword evidence="1" id="KW-0732">Signal</keyword>
<evidence type="ECO:0000313" key="3">
    <source>
        <dbReference type="Proteomes" id="UP000199024"/>
    </source>
</evidence>
<dbReference type="STRING" id="474950.SAMN05421771_3658"/>
<feature type="signal peptide" evidence="1">
    <location>
        <begin position="1"/>
        <end position="19"/>
    </location>
</feature>